<evidence type="ECO:0000259" key="2">
    <source>
        <dbReference type="Pfam" id="PF03099"/>
    </source>
</evidence>
<accession>I5C916</accession>
<dbReference type="AlphaFoldDB" id="I5C916"/>
<keyword evidence="1 3" id="KW-0436">Ligase</keyword>
<dbReference type="PANTHER" id="PTHR12835">
    <property type="entry name" value="BIOTIN PROTEIN LIGASE"/>
    <property type="match status" value="1"/>
</dbReference>
<dbReference type="OrthoDB" id="9807064at2"/>
<dbReference type="PANTHER" id="PTHR12835:SF5">
    <property type="entry name" value="BIOTIN--PROTEIN LIGASE"/>
    <property type="match status" value="1"/>
</dbReference>
<dbReference type="EMBL" id="AJYA01000008">
    <property type="protein sequence ID" value="EIM78318.1"/>
    <property type="molecule type" value="Genomic_DNA"/>
</dbReference>
<dbReference type="PATRIC" id="fig|1189621.3.peg.871"/>
<dbReference type="STRING" id="1189621.A3SI_04197"/>
<sequence>MQYKILANTLFLGKELLYLTECHSTNDIALEKIRAQEAREGLLVVTDYQSKGRGQRGNTWEGQPGLNLTFSLVVEPHFLPPHEQFKLNMAVSFAVMTVLNAFDPEIRIKWPNDIIHLKMGNSAVSL</sequence>
<name>I5C916_9BACT</name>
<keyword evidence="4" id="KW-1185">Reference proteome</keyword>
<comment type="caution">
    <text evidence="3">The sequence shown here is derived from an EMBL/GenBank/DDBJ whole genome shotgun (WGS) entry which is preliminary data.</text>
</comment>
<dbReference type="InterPro" id="IPR004408">
    <property type="entry name" value="Biotin_CoA_COase_ligase"/>
</dbReference>
<dbReference type="Gene3D" id="3.30.930.10">
    <property type="entry name" value="Bira Bifunctional Protein, Domain 2"/>
    <property type="match status" value="1"/>
</dbReference>
<dbReference type="Proteomes" id="UP000005551">
    <property type="component" value="Unassembled WGS sequence"/>
</dbReference>
<evidence type="ECO:0000313" key="3">
    <source>
        <dbReference type="EMBL" id="EIM78318.1"/>
    </source>
</evidence>
<dbReference type="InterPro" id="IPR045864">
    <property type="entry name" value="aa-tRNA-synth_II/BPL/LPL"/>
</dbReference>
<reference evidence="3 4" key="1">
    <citation type="submission" date="2012-05" db="EMBL/GenBank/DDBJ databases">
        <title>Genome sequence of Nitritalea halalkaliphila LW7.</title>
        <authorList>
            <person name="Jangir P.K."/>
            <person name="Singh A."/>
            <person name="Shivaji S."/>
            <person name="Sharma R."/>
        </authorList>
    </citation>
    <scope>NUCLEOTIDE SEQUENCE [LARGE SCALE GENOMIC DNA]</scope>
    <source>
        <strain evidence="3 4">LW7</strain>
    </source>
</reference>
<gene>
    <name evidence="3" type="ORF">A3SI_04197</name>
</gene>
<organism evidence="3 4">
    <name type="scientific">Nitritalea halalkaliphila LW7</name>
    <dbReference type="NCBI Taxonomy" id="1189621"/>
    <lineage>
        <taxon>Bacteria</taxon>
        <taxon>Pseudomonadati</taxon>
        <taxon>Bacteroidota</taxon>
        <taxon>Cytophagia</taxon>
        <taxon>Cytophagales</taxon>
        <taxon>Cyclobacteriaceae</taxon>
        <taxon>Nitritalea</taxon>
    </lineage>
</organism>
<dbReference type="RefSeq" id="WP_009053649.1">
    <property type="nucleotide sequence ID" value="NZ_AJYA01000008.1"/>
</dbReference>
<evidence type="ECO:0000313" key="4">
    <source>
        <dbReference type="Proteomes" id="UP000005551"/>
    </source>
</evidence>
<dbReference type="InterPro" id="IPR004143">
    <property type="entry name" value="BPL_LPL_catalytic"/>
</dbReference>
<protein>
    <submittedName>
        <fullName evidence="3">Biotin--acetyl-CoA-carboxylase ligase</fullName>
    </submittedName>
</protein>
<dbReference type="GO" id="GO:0004077">
    <property type="term" value="F:biotin--[biotin carboxyl-carrier protein] ligase activity"/>
    <property type="evidence" value="ECO:0007669"/>
    <property type="project" value="InterPro"/>
</dbReference>
<dbReference type="NCBIfam" id="TIGR00121">
    <property type="entry name" value="birA_ligase"/>
    <property type="match status" value="1"/>
</dbReference>
<evidence type="ECO:0000256" key="1">
    <source>
        <dbReference type="ARBA" id="ARBA00022598"/>
    </source>
</evidence>
<dbReference type="SUPFAM" id="SSF55681">
    <property type="entry name" value="Class II aaRS and biotin synthetases"/>
    <property type="match status" value="1"/>
</dbReference>
<feature type="domain" description="BPL/LPL catalytic" evidence="2">
    <location>
        <begin position="23"/>
        <end position="115"/>
    </location>
</feature>
<proteinExistence type="predicted"/>
<dbReference type="GO" id="GO:0005737">
    <property type="term" value="C:cytoplasm"/>
    <property type="evidence" value="ECO:0007669"/>
    <property type="project" value="TreeGrafter"/>
</dbReference>
<dbReference type="Pfam" id="PF03099">
    <property type="entry name" value="BPL_LplA_LipB"/>
    <property type="match status" value="1"/>
</dbReference>